<proteinExistence type="predicted"/>
<dbReference type="GeneID" id="1486540"/>
<dbReference type="EMBL" id="X67117">
    <property type="protein sequence ID" value="CAA47520.1"/>
    <property type="molecule type" value="Genomic_DNA"/>
</dbReference>
<evidence type="ECO:0000313" key="1">
    <source>
        <dbReference type="EMBL" id="CAA47520.1"/>
    </source>
</evidence>
<protein>
    <submittedName>
        <fullName evidence="1">(XhoI-F,O,H,P,Q genome) genes</fullName>
    </submittedName>
</protein>
<dbReference type="KEGG" id="vg:1486540"/>
<dbReference type="Pfam" id="PF04395">
    <property type="entry name" value="Poxvirus_B22R"/>
    <property type="match status" value="1"/>
</dbReference>
<organism evidence="1">
    <name type="scientific">Variola virus</name>
    <dbReference type="NCBI Taxonomy" id="10255"/>
    <lineage>
        <taxon>Viruses</taxon>
        <taxon>Varidnaviria</taxon>
        <taxon>Bamfordvirae</taxon>
        <taxon>Nucleocytoviricota</taxon>
        <taxon>Pokkesviricetes</taxon>
        <taxon>Chitovirales</taxon>
        <taxon>Poxviridae</taxon>
        <taxon>Chordopoxvirinae</taxon>
        <taxon>Orthopoxvirus</taxon>
        <taxon>Orthopoxvirus variola</taxon>
    </lineage>
</organism>
<name>Q76R23_VARV</name>
<reference evidence="1" key="1">
    <citation type="journal article" date="1991" name="Dokl. Akad. Nauk SSSR">
        <title>Constructions of clonoteques of the genomic fragments of poxvirus and study of structural and functional organization of host range viral genes.</title>
        <authorList>
            <person name="Shchelkunov S.N."/>
            <person name="Marennikova S.S."/>
            <person name="Totmenin A.V."/>
            <person name="Blinov V.M."/>
            <person name="Chizhikov V.E."/>
            <person name="Gutorov V.V."/>
            <person name="Safronov P.F."/>
            <person name="Pozdnyakov S.G."/>
            <person name="Shelukhina E.M."/>
            <person name="Gashnikov P.V."/>
            <person name="Anjaparidze O.G."/>
            <person name="Sandakhchiev L.S."/>
        </authorList>
    </citation>
    <scope>NUCLEOTIDE SEQUENCE</scope>
    <source>
        <strain evidence="1">India-1967</strain>
    </source>
</reference>
<reference evidence="1" key="2">
    <citation type="submission" date="1992-04" db="EMBL/GenBank/DDBJ databases">
        <title>Nucleotide sequence analysis of the region of Variola virus XhoI F O H P Q genome fragment.</title>
        <authorList>
            <person name="Kolykhalov A.A."/>
            <person name="Blinov V.M."/>
            <person name="Gytorov V.V."/>
            <person name="Pozdnyakov S.G."/>
            <person name="Chizhikov V.E."/>
            <person name="Frolov I.V."/>
            <person name="Totmenin A.V."/>
            <person name="Shchelkunov S.N."/>
            <person name="Sandakhchiev L.S."/>
        </authorList>
    </citation>
    <scope>NUCLEOTIDE SEQUENCE</scope>
    <source>
        <strain evidence="1">India-1967</strain>
    </source>
</reference>
<dbReference type="PIR" id="S46868">
    <property type="entry name" value="S46868"/>
</dbReference>
<accession>Q76R23</accession>
<sequence length="97" mass="10840">MDISYVINDNITFISNITSSTKYINSCVNSSLSLQIAVVRIPVLFNKTMEQLGITLGSDLEAYFMCKLQELNCDASILLNKASKNVMDRQLSKTPTR</sequence>
<organismHost>
    <name type="scientific">Homo sapiens</name>
    <name type="common">Human</name>
    <dbReference type="NCBI Taxonomy" id="9606"/>
</organismHost>
<dbReference type="InterPro" id="IPR007490">
    <property type="entry name" value="Poxvirus_B22"/>
</dbReference>
<dbReference type="RefSeq" id="NP_042222.1">
    <property type="nucleotide sequence ID" value="NC_001611.1"/>
</dbReference>